<dbReference type="STRING" id="7574.A0A1S3IYF8"/>
<evidence type="ECO:0000256" key="1">
    <source>
        <dbReference type="ARBA" id="ARBA00006227"/>
    </source>
</evidence>
<dbReference type="GO" id="GO:0003735">
    <property type="term" value="F:structural constituent of ribosome"/>
    <property type="evidence" value="ECO:0007669"/>
    <property type="project" value="InterPro"/>
</dbReference>
<dbReference type="PANTHER" id="PTHR11545:SF2">
    <property type="entry name" value="LARGE RIBOSOMAL SUBUNIT PROTEIN UL13M"/>
    <property type="match status" value="1"/>
</dbReference>
<protein>
    <submittedName>
        <fullName evidence="6">39S ribosomal protein L13, mitochondrial</fullName>
    </submittedName>
</protein>
<sequence>MIQSPNQRVLQWATFARIWWLYDAHMQCPFKSSNKIAHYLQGKHKPVYHPLSQIGDHVVVINSRHIALRDDLWRTFIFSSHTGYRRGFTQRRAWVVHEEDPTEIIRKSVYSRLPGNLLRKGHMARLHIYPDENVPPDILKNVTDQLYPILSIPKRLDQYTEEEVRNFPKLFDWPEDHKLHPGKPVERRGKKPVKASEENT</sequence>
<dbReference type="FunFam" id="3.90.1180.10:FF:000005">
    <property type="entry name" value="39S ribosomal protein L13, mitochondrial"/>
    <property type="match status" value="1"/>
</dbReference>
<comment type="similarity">
    <text evidence="1">Belongs to the universal ribosomal protein uL13 family.</text>
</comment>
<feature type="region of interest" description="Disordered" evidence="4">
    <location>
        <begin position="174"/>
        <end position="200"/>
    </location>
</feature>
<accession>A0A1S3IYF8</accession>
<dbReference type="GeneID" id="106168492"/>
<dbReference type="InterPro" id="IPR005823">
    <property type="entry name" value="Ribosomal_uL13_bac-type"/>
</dbReference>
<keyword evidence="5" id="KW-1185">Reference proteome</keyword>
<dbReference type="InterPro" id="IPR036899">
    <property type="entry name" value="Ribosomal_uL13_sf"/>
</dbReference>
<evidence type="ECO:0000313" key="6">
    <source>
        <dbReference type="RefSeq" id="XP_013403021.1"/>
    </source>
</evidence>
<evidence type="ECO:0000256" key="3">
    <source>
        <dbReference type="ARBA" id="ARBA00023274"/>
    </source>
</evidence>
<dbReference type="FunCoup" id="A0A1S3IYF8">
    <property type="interactions" value="1475"/>
</dbReference>
<dbReference type="RefSeq" id="XP_013403021.1">
    <property type="nucleotide sequence ID" value="XM_013547567.1"/>
</dbReference>
<dbReference type="OMA" id="HKPIYTP"/>
<proteinExistence type="inferred from homology"/>
<dbReference type="KEGG" id="lak:106168492"/>
<dbReference type="InterPro" id="IPR005822">
    <property type="entry name" value="Ribosomal_uL13"/>
</dbReference>
<dbReference type="Proteomes" id="UP000085678">
    <property type="component" value="Unplaced"/>
</dbReference>
<keyword evidence="2 6" id="KW-0689">Ribosomal protein</keyword>
<dbReference type="HAMAP" id="MF_01366">
    <property type="entry name" value="Ribosomal_uL13"/>
    <property type="match status" value="1"/>
</dbReference>
<gene>
    <name evidence="6" type="primary">LOC106168492</name>
</gene>
<dbReference type="InParanoid" id="A0A1S3IYF8"/>
<organism evidence="5 6">
    <name type="scientific">Lingula anatina</name>
    <name type="common">Brachiopod</name>
    <name type="synonym">Lingula unguis</name>
    <dbReference type="NCBI Taxonomy" id="7574"/>
    <lineage>
        <taxon>Eukaryota</taxon>
        <taxon>Metazoa</taxon>
        <taxon>Spiralia</taxon>
        <taxon>Lophotrochozoa</taxon>
        <taxon>Brachiopoda</taxon>
        <taxon>Linguliformea</taxon>
        <taxon>Lingulata</taxon>
        <taxon>Lingulida</taxon>
        <taxon>Linguloidea</taxon>
        <taxon>Lingulidae</taxon>
        <taxon>Lingula</taxon>
    </lineage>
</organism>
<evidence type="ECO:0000256" key="2">
    <source>
        <dbReference type="ARBA" id="ARBA00022980"/>
    </source>
</evidence>
<reference evidence="6" key="1">
    <citation type="submission" date="2025-08" db="UniProtKB">
        <authorList>
            <consortium name="RefSeq"/>
        </authorList>
    </citation>
    <scope>IDENTIFICATION</scope>
    <source>
        <tissue evidence="6">Gonads</tissue>
    </source>
</reference>
<name>A0A1S3IYF8_LINAN</name>
<dbReference type="PANTHER" id="PTHR11545">
    <property type="entry name" value="RIBOSOMAL PROTEIN L13"/>
    <property type="match status" value="1"/>
</dbReference>
<feature type="compositionally biased region" description="Basic and acidic residues" evidence="4">
    <location>
        <begin position="174"/>
        <end position="187"/>
    </location>
</feature>
<dbReference type="AlphaFoldDB" id="A0A1S3IYF8"/>
<keyword evidence="3" id="KW-0687">Ribonucleoprotein</keyword>
<dbReference type="GO" id="GO:0003729">
    <property type="term" value="F:mRNA binding"/>
    <property type="evidence" value="ECO:0007669"/>
    <property type="project" value="TreeGrafter"/>
</dbReference>
<dbReference type="SUPFAM" id="SSF52161">
    <property type="entry name" value="Ribosomal protein L13"/>
    <property type="match status" value="1"/>
</dbReference>
<dbReference type="GO" id="GO:0006412">
    <property type="term" value="P:translation"/>
    <property type="evidence" value="ECO:0007669"/>
    <property type="project" value="InterPro"/>
</dbReference>
<dbReference type="Pfam" id="PF00572">
    <property type="entry name" value="Ribosomal_L13"/>
    <property type="match status" value="1"/>
</dbReference>
<dbReference type="CDD" id="cd00392">
    <property type="entry name" value="Ribosomal_L13"/>
    <property type="match status" value="1"/>
</dbReference>
<dbReference type="Gene3D" id="3.90.1180.10">
    <property type="entry name" value="Ribosomal protein L13"/>
    <property type="match status" value="1"/>
</dbReference>
<evidence type="ECO:0000256" key="4">
    <source>
        <dbReference type="SAM" id="MobiDB-lite"/>
    </source>
</evidence>
<dbReference type="PIRSF" id="PIRSF002181">
    <property type="entry name" value="Ribosomal_L13"/>
    <property type="match status" value="1"/>
</dbReference>
<evidence type="ECO:0000313" key="5">
    <source>
        <dbReference type="Proteomes" id="UP000085678"/>
    </source>
</evidence>
<dbReference type="GO" id="GO:0017148">
    <property type="term" value="P:negative regulation of translation"/>
    <property type="evidence" value="ECO:0007669"/>
    <property type="project" value="TreeGrafter"/>
</dbReference>
<dbReference type="OrthoDB" id="274622at2759"/>
<dbReference type="GO" id="GO:0005762">
    <property type="term" value="C:mitochondrial large ribosomal subunit"/>
    <property type="evidence" value="ECO:0007669"/>
    <property type="project" value="TreeGrafter"/>
</dbReference>